<accession>A0ABR0N6C7</accession>
<dbReference type="EMBL" id="JARKNE010000011">
    <property type="protein sequence ID" value="KAK5786143.1"/>
    <property type="molecule type" value="Genomic_DNA"/>
</dbReference>
<evidence type="ECO:0000313" key="1">
    <source>
        <dbReference type="EMBL" id="KAK5786143.1"/>
    </source>
</evidence>
<proteinExistence type="predicted"/>
<evidence type="ECO:0000313" key="2">
    <source>
        <dbReference type="Proteomes" id="UP001358586"/>
    </source>
</evidence>
<organism evidence="1 2">
    <name type="scientific">Gossypium arboreum</name>
    <name type="common">Tree cotton</name>
    <name type="synonym">Gossypium nanking</name>
    <dbReference type="NCBI Taxonomy" id="29729"/>
    <lineage>
        <taxon>Eukaryota</taxon>
        <taxon>Viridiplantae</taxon>
        <taxon>Streptophyta</taxon>
        <taxon>Embryophyta</taxon>
        <taxon>Tracheophyta</taxon>
        <taxon>Spermatophyta</taxon>
        <taxon>Magnoliopsida</taxon>
        <taxon>eudicotyledons</taxon>
        <taxon>Gunneridae</taxon>
        <taxon>Pentapetalae</taxon>
        <taxon>rosids</taxon>
        <taxon>malvids</taxon>
        <taxon>Malvales</taxon>
        <taxon>Malvaceae</taxon>
        <taxon>Malvoideae</taxon>
        <taxon>Gossypium</taxon>
    </lineage>
</organism>
<comment type="caution">
    <text evidence="1">The sequence shown here is derived from an EMBL/GenBank/DDBJ whole genome shotgun (WGS) entry which is preliminary data.</text>
</comment>
<reference evidence="1 2" key="1">
    <citation type="submission" date="2023-03" db="EMBL/GenBank/DDBJ databases">
        <title>WGS of Gossypium arboreum.</title>
        <authorList>
            <person name="Yu D."/>
        </authorList>
    </citation>
    <scope>NUCLEOTIDE SEQUENCE [LARGE SCALE GENOMIC DNA]</scope>
    <source>
        <tissue evidence="1">Leaf</tissue>
    </source>
</reference>
<protein>
    <submittedName>
        <fullName evidence="1">Uncharacterized protein</fullName>
    </submittedName>
</protein>
<keyword evidence="2" id="KW-1185">Reference proteome</keyword>
<sequence>MDDHAYSKNVTGYFLNTHVHNISLFSVDGLFLKERCLIHADLEDQNHIFDPGNSFGVQENLANDSGTNLFGEGGMMRVSRPNFRPMNVMGSHYLKAQQ</sequence>
<dbReference type="Proteomes" id="UP001358586">
    <property type="component" value="Chromosome 11"/>
</dbReference>
<gene>
    <name evidence="1" type="ORF">PVK06_040773</name>
</gene>
<name>A0ABR0N6C7_GOSAR</name>